<evidence type="ECO:0000313" key="2">
    <source>
        <dbReference type="EMBL" id="MPC70338.1"/>
    </source>
</evidence>
<keyword evidence="1" id="KW-1133">Transmembrane helix</keyword>
<keyword evidence="3" id="KW-1185">Reference proteome</keyword>
<keyword evidence="1" id="KW-0812">Transmembrane</keyword>
<evidence type="ECO:0000256" key="1">
    <source>
        <dbReference type="SAM" id="Phobius"/>
    </source>
</evidence>
<feature type="transmembrane region" description="Helical" evidence="1">
    <location>
        <begin position="20"/>
        <end position="36"/>
    </location>
</feature>
<evidence type="ECO:0000313" key="3">
    <source>
        <dbReference type="Proteomes" id="UP000324222"/>
    </source>
</evidence>
<comment type="caution">
    <text evidence="2">The sequence shown here is derived from an EMBL/GenBank/DDBJ whole genome shotgun (WGS) entry which is preliminary data.</text>
</comment>
<accession>A0A5B7HNR3</accession>
<sequence length="108" mass="12160">MGHKKKKKKRPSRRESLPRLWSILFLLYFFGIPITPPREVVFPATNEQPDSNLITIPPSVHGCHFAAGGCSDVVKETWNQLLVLIMAASVSLSPTLQYEEVDLYFCSA</sequence>
<dbReference type="EMBL" id="VSRR010030960">
    <property type="protein sequence ID" value="MPC70338.1"/>
    <property type="molecule type" value="Genomic_DNA"/>
</dbReference>
<proteinExistence type="predicted"/>
<dbReference type="AlphaFoldDB" id="A0A5B7HNR3"/>
<organism evidence="2 3">
    <name type="scientific">Portunus trituberculatus</name>
    <name type="common">Swimming crab</name>
    <name type="synonym">Neptunus trituberculatus</name>
    <dbReference type="NCBI Taxonomy" id="210409"/>
    <lineage>
        <taxon>Eukaryota</taxon>
        <taxon>Metazoa</taxon>
        <taxon>Ecdysozoa</taxon>
        <taxon>Arthropoda</taxon>
        <taxon>Crustacea</taxon>
        <taxon>Multicrustacea</taxon>
        <taxon>Malacostraca</taxon>
        <taxon>Eumalacostraca</taxon>
        <taxon>Eucarida</taxon>
        <taxon>Decapoda</taxon>
        <taxon>Pleocyemata</taxon>
        <taxon>Brachyura</taxon>
        <taxon>Eubrachyura</taxon>
        <taxon>Portunoidea</taxon>
        <taxon>Portunidae</taxon>
        <taxon>Portuninae</taxon>
        <taxon>Portunus</taxon>
    </lineage>
</organism>
<dbReference type="Proteomes" id="UP000324222">
    <property type="component" value="Unassembled WGS sequence"/>
</dbReference>
<name>A0A5B7HNR3_PORTR</name>
<gene>
    <name evidence="2" type="ORF">E2C01_064582</name>
</gene>
<protein>
    <submittedName>
        <fullName evidence="2">Uncharacterized protein</fullName>
    </submittedName>
</protein>
<keyword evidence="1" id="KW-0472">Membrane</keyword>
<reference evidence="2 3" key="1">
    <citation type="submission" date="2019-05" db="EMBL/GenBank/DDBJ databases">
        <title>Another draft genome of Portunus trituberculatus and its Hox gene families provides insights of decapod evolution.</title>
        <authorList>
            <person name="Jeong J.-H."/>
            <person name="Song I."/>
            <person name="Kim S."/>
            <person name="Choi T."/>
            <person name="Kim D."/>
            <person name="Ryu S."/>
            <person name="Kim W."/>
        </authorList>
    </citation>
    <scope>NUCLEOTIDE SEQUENCE [LARGE SCALE GENOMIC DNA]</scope>
    <source>
        <tissue evidence="2">Muscle</tissue>
    </source>
</reference>